<gene>
    <name evidence="2" type="ordered locus">Weevi_0353</name>
</gene>
<protein>
    <submittedName>
        <fullName evidence="2">Uncharacterized protein</fullName>
    </submittedName>
</protein>
<dbReference type="KEGG" id="wvi:Weevi_0353"/>
<dbReference type="Proteomes" id="UP000008641">
    <property type="component" value="Chromosome"/>
</dbReference>
<dbReference type="AlphaFoldDB" id="F0NYF3"/>
<proteinExistence type="predicted"/>
<accession>F0NYF3</accession>
<name>F0NYF3_WEEVC</name>
<keyword evidence="1" id="KW-0812">Transmembrane</keyword>
<dbReference type="HOGENOM" id="CLU_3241427_0_0_10"/>
<dbReference type="EMBL" id="CP002455">
    <property type="protein sequence ID" value="ADX67073.1"/>
    <property type="molecule type" value="Genomic_DNA"/>
</dbReference>
<reference evidence="2 3" key="1">
    <citation type="journal article" date="2011" name="Stand. Genomic Sci.">
        <title>Complete genome sequence of Weeksella virosa type strain (9751).</title>
        <authorList>
            <person name="Lang E."/>
            <person name="Teshima H."/>
            <person name="Lucas S."/>
            <person name="Lapidus A."/>
            <person name="Hammon N."/>
            <person name="Deshpande S."/>
            <person name="Nolan M."/>
            <person name="Cheng J.F."/>
            <person name="Pitluck S."/>
            <person name="Liolios K."/>
            <person name="Pagani I."/>
            <person name="Mikhailova N."/>
            <person name="Ivanova N."/>
            <person name="Mavromatis K."/>
            <person name="Pati A."/>
            <person name="Tapia R."/>
            <person name="Han C."/>
            <person name="Goodwin L."/>
            <person name="Chen A."/>
            <person name="Palaniappan K."/>
            <person name="Land M."/>
            <person name="Hauser L."/>
            <person name="Chang Y.J."/>
            <person name="Jeffries C.D."/>
            <person name="Brambilla E.M."/>
            <person name="Kopitz M."/>
            <person name="Rohde M."/>
            <person name="Goker M."/>
            <person name="Tindall B.J."/>
            <person name="Detter J.C."/>
            <person name="Woyke T."/>
            <person name="Bristow J."/>
            <person name="Eisen J.A."/>
            <person name="Markowitz V."/>
            <person name="Hugenholtz P."/>
            <person name="Klenk H.P."/>
            <person name="Kyrpides N.C."/>
        </authorList>
    </citation>
    <scope>NUCLEOTIDE SEQUENCE [LARGE SCALE GENOMIC DNA]</scope>
    <source>
        <strain evidence="3">ATCC 43766 / DSM 16922 / JCM 21250 / NBRC 16016 / NCTC 11634 / CL345/78</strain>
    </source>
</reference>
<reference evidence="3" key="2">
    <citation type="journal article" date="2011" name="Stand. Genomic Sci.">
        <title>Complete genome sequence of Weeksella virosa type strain (9751T).</title>
        <authorList>
            <person name="Lang E."/>
            <person name="Teshima H."/>
            <person name="Lucas S."/>
            <person name="Lapidus A."/>
            <person name="Hammon N."/>
            <person name="Deshpande S."/>
            <person name="Nolan M."/>
            <person name="Cheng J."/>
            <person name="Pitluck S."/>
            <person name="Liolios K."/>
            <person name="Pagani I."/>
            <person name="Mikhailova N."/>
            <person name="Ivanova N."/>
            <person name="Mavromatis K."/>
            <person name="Pati A."/>
            <person name="Tapia R."/>
            <person name="Han C."/>
            <person name="Goodwin L."/>
            <person name="Chen A."/>
            <person name="Palaniappan K."/>
            <person name="Land M."/>
            <person name="Hauser L."/>
            <person name="Chang Y."/>
            <person name="Jeffries C."/>
            <person name="Brambilla E."/>
            <person name="Kopitz M."/>
            <person name="Rohde M."/>
            <person name="Goker M."/>
            <person name="Tindall B."/>
            <person name="Detter J."/>
            <person name="Woyke T."/>
            <person name="Bristow J."/>
            <person name="Eisen J."/>
            <person name="Markowitz V."/>
            <person name="Hugenholtz P."/>
            <person name="Klenk H."/>
            <person name="Kyrpides N."/>
        </authorList>
    </citation>
    <scope>NUCLEOTIDE SEQUENCE [LARGE SCALE GENOMIC DNA]</scope>
    <source>
        <strain evidence="3">ATCC 43766 / DSM 16922 / JCM 21250 / NBRC 16016 / NCTC 11634 / CL345/78</strain>
    </source>
</reference>
<dbReference type="STRING" id="865938.Weevi_0353"/>
<organism evidence="2 3">
    <name type="scientific">Weeksella virosa (strain ATCC 43766 / DSM 16922 / JCM 21250 / CCUG 30538 / CDC 9751 / IAM 14551 / NBRC 16016 / NCTC 11634 / CL345/78)</name>
    <dbReference type="NCBI Taxonomy" id="865938"/>
    <lineage>
        <taxon>Bacteria</taxon>
        <taxon>Pseudomonadati</taxon>
        <taxon>Bacteroidota</taxon>
        <taxon>Flavobacteriia</taxon>
        <taxon>Flavobacteriales</taxon>
        <taxon>Weeksellaceae</taxon>
        <taxon>Weeksella</taxon>
    </lineage>
</organism>
<feature type="transmembrane region" description="Helical" evidence="1">
    <location>
        <begin position="12"/>
        <end position="39"/>
    </location>
</feature>
<keyword evidence="1" id="KW-0472">Membrane</keyword>
<sequence length="43" mass="5155">MYIHFSLRKIIVYFISVRVTSLCIITFLDTIMLFLNWLISDSK</sequence>
<evidence type="ECO:0000313" key="2">
    <source>
        <dbReference type="EMBL" id="ADX67073.1"/>
    </source>
</evidence>
<evidence type="ECO:0000256" key="1">
    <source>
        <dbReference type="SAM" id="Phobius"/>
    </source>
</evidence>
<keyword evidence="1" id="KW-1133">Transmembrane helix</keyword>
<keyword evidence="3" id="KW-1185">Reference proteome</keyword>
<evidence type="ECO:0000313" key="3">
    <source>
        <dbReference type="Proteomes" id="UP000008641"/>
    </source>
</evidence>